<feature type="region of interest" description="Disordered" evidence="1">
    <location>
        <begin position="1"/>
        <end position="50"/>
    </location>
</feature>
<dbReference type="EMBL" id="BAAADO010000002">
    <property type="protein sequence ID" value="GAA0487137.1"/>
    <property type="molecule type" value="Genomic_DNA"/>
</dbReference>
<feature type="compositionally biased region" description="Basic and acidic residues" evidence="1">
    <location>
        <begin position="24"/>
        <end position="44"/>
    </location>
</feature>
<keyword evidence="2" id="KW-1133">Transmembrane helix</keyword>
<dbReference type="Pfam" id="PF11772">
    <property type="entry name" value="EpuA"/>
    <property type="match status" value="1"/>
</dbReference>
<sequence length="107" mass="12291">MVTEQKKSRAQTKEEARKRKRSARKEEKQTKRAEQKKQKSQKAEKKPKKPRKRIFPLWARIIVITILSVIALAGGLMVGYGIIGEGKPTDVLDPSTWQHIIDIVKTE</sequence>
<comment type="caution">
    <text evidence="3">The sequence shown here is derived from an EMBL/GenBank/DDBJ whole genome shotgun (WGS) entry which is preliminary data.</text>
</comment>
<accession>A0ABN1AZF6</accession>
<gene>
    <name evidence="3" type="ORF">GCM10008986_10750</name>
</gene>
<feature type="transmembrane region" description="Helical" evidence="2">
    <location>
        <begin position="57"/>
        <end position="83"/>
    </location>
</feature>
<evidence type="ECO:0000256" key="2">
    <source>
        <dbReference type="SAM" id="Phobius"/>
    </source>
</evidence>
<dbReference type="InterPro" id="IPR024596">
    <property type="entry name" value="RNApol_su_b/EpuA"/>
</dbReference>
<keyword evidence="2" id="KW-0812">Transmembrane</keyword>
<evidence type="ECO:0000256" key="1">
    <source>
        <dbReference type="SAM" id="MobiDB-lite"/>
    </source>
</evidence>
<keyword evidence="2" id="KW-0472">Membrane</keyword>
<dbReference type="RefSeq" id="WP_343838457.1">
    <property type="nucleotide sequence ID" value="NZ_BAAADO010000002.1"/>
</dbReference>
<evidence type="ECO:0000313" key="3">
    <source>
        <dbReference type="EMBL" id="GAA0487137.1"/>
    </source>
</evidence>
<proteinExistence type="predicted"/>
<dbReference type="Proteomes" id="UP001500880">
    <property type="component" value="Unassembled WGS sequence"/>
</dbReference>
<protein>
    <recommendedName>
        <fullName evidence="5">DNA-directed RNA polymerase subunit beta</fullName>
    </recommendedName>
</protein>
<organism evidence="3 4">
    <name type="scientific">Salinibacillus aidingensis</name>
    <dbReference type="NCBI Taxonomy" id="237684"/>
    <lineage>
        <taxon>Bacteria</taxon>
        <taxon>Bacillati</taxon>
        <taxon>Bacillota</taxon>
        <taxon>Bacilli</taxon>
        <taxon>Bacillales</taxon>
        <taxon>Bacillaceae</taxon>
        <taxon>Salinibacillus</taxon>
    </lineage>
</organism>
<keyword evidence="4" id="KW-1185">Reference proteome</keyword>
<evidence type="ECO:0000313" key="4">
    <source>
        <dbReference type="Proteomes" id="UP001500880"/>
    </source>
</evidence>
<evidence type="ECO:0008006" key="5">
    <source>
        <dbReference type="Google" id="ProtNLM"/>
    </source>
</evidence>
<reference evidence="3 4" key="1">
    <citation type="journal article" date="2019" name="Int. J. Syst. Evol. Microbiol.">
        <title>The Global Catalogue of Microorganisms (GCM) 10K type strain sequencing project: providing services to taxonomists for standard genome sequencing and annotation.</title>
        <authorList>
            <consortium name="The Broad Institute Genomics Platform"/>
            <consortium name="The Broad Institute Genome Sequencing Center for Infectious Disease"/>
            <person name="Wu L."/>
            <person name="Ma J."/>
        </authorList>
    </citation>
    <scope>NUCLEOTIDE SEQUENCE [LARGE SCALE GENOMIC DNA]</scope>
    <source>
        <strain evidence="3 4">JCM 12389</strain>
    </source>
</reference>
<feature type="compositionally biased region" description="Basic and acidic residues" evidence="1">
    <location>
        <begin position="1"/>
        <end position="17"/>
    </location>
</feature>
<name>A0ABN1AZF6_9BACI</name>